<dbReference type="GO" id="GO:0005524">
    <property type="term" value="F:ATP binding"/>
    <property type="evidence" value="ECO:0007669"/>
    <property type="project" value="UniProtKB-KW"/>
</dbReference>
<feature type="non-terminal residue" evidence="3">
    <location>
        <position position="84"/>
    </location>
</feature>
<dbReference type="AlphaFoldDB" id="A0A9N9KFN3"/>
<dbReference type="Proteomes" id="UP000789396">
    <property type="component" value="Unassembled WGS sequence"/>
</dbReference>
<keyword evidence="1" id="KW-0547">Nucleotide-binding</keyword>
<gene>
    <name evidence="3" type="ORF">RFULGI_LOCUS19875</name>
</gene>
<keyword evidence="2" id="KW-0067">ATP-binding</keyword>
<dbReference type="InterPro" id="IPR050173">
    <property type="entry name" value="ABC_transporter_C-like"/>
</dbReference>
<dbReference type="GO" id="GO:0016020">
    <property type="term" value="C:membrane"/>
    <property type="evidence" value="ECO:0007669"/>
    <property type="project" value="TreeGrafter"/>
</dbReference>
<reference evidence="3" key="1">
    <citation type="submission" date="2021-06" db="EMBL/GenBank/DDBJ databases">
        <authorList>
            <person name="Kallberg Y."/>
            <person name="Tangrot J."/>
            <person name="Rosling A."/>
        </authorList>
    </citation>
    <scope>NUCLEOTIDE SEQUENCE</scope>
    <source>
        <strain evidence="3">IN212</strain>
    </source>
</reference>
<evidence type="ECO:0000256" key="1">
    <source>
        <dbReference type="ARBA" id="ARBA00022741"/>
    </source>
</evidence>
<comment type="caution">
    <text evidence="3">The sequence shown here is derived from an EMBL/GenBank/DDBJ whole genome shotgun (WGS) entry which is preliminary data.</text>
</comment>
<dbReference type="InterPro" id="IPR027417">
    <property type="entry name" value="P-loop_NTPase"/>
</dbReference>
<accession>A0A9N9KFN3</accession>
<organism evidence="3 4">
    <name type="scientific">Racocetra fulgida</name>
    <dbReference type="NCBI Taxonomy" id="60492"/>
    <lineage>
        <taxon>Eukaryota</taxon>
        <taxon>Fungi</taxon>
        <taxon>Fungi incertae sedis</taxon>
        <taxon>Mucoromycota</taxon>
        <taxon>Glomeromycotina</taxon>
        <taxon>Glomeromycetes</taxon>
        <taxon>Diversisporales</taxon>
        <taxon>Gigasporaceae</taxon>
        <taxon>Racocetra</taxon>
    </lineage>
</organism>
<evidence type="ECO:0000313" key="3">
    <source>
        <dbReference type="EMBL" id="CAG8823864.1"/>
    </source>
</evidence>
<keyword evidence="4" id="KW-1185">Reference proteome</keyword>
<feature type="non-terminal residue" evidence="3">
    <location>
        <position position="1"/>
    </location>
</feature>
<protein>
    <submittedName>
        <fullName evidence="3">5355_t:CDS:1</fullName>
    </submittedName>
</protein>
<evidence type="ECO:0000313" key="4">
    <source>
        <dbReference type="Proteomes" id="UP000789396"/>
    </source>
</evidence>
<dbReference type="SUPFAM" id="SSF52540">
    <property type="entry name" value="P-loop containing nucleoside triphosphate hydrolases"/>
    <property type="match status" value="1"/>
</dbReference>
<dbReference type="Gene3D" id="3.40.50.300">
    <property type="entry name" value="P-loop containing nucleotide triphosphate hydrolases"/>
    <property type="match status" value="1"/>
</dbReference>
<dbReference type="PANTHER" id="PTHR24223">
    <property type="entry name" value="ATP-BINDING CASSETTE SUB-FAMILY C"/>
    <property type="match status" value="1"/>
</dbReference>
<dbReference type="OrthoDB" id="6500128at2759"/>
<sequence length="84" mass="9258">LILKDDQKARIALARALYSEAQILLLDDFLSTMDSSIAHQIIENCLKSPLIDGRTVIIATNYVRPLLDVASYIAILDEGTVVSK</sequence>
<dbReference type="GO" id="GO:0042626">
    <property type="term" value="F:ATPase-coupled transmembrane transporter activity"/>
    <property type="evidence" value="ECO:0007669"/>
    <property type="project" value="TreeGrafter"/>
</dbReference>
<proteinExistence type="predicted"/>
<dbReference type="EMBL" id="CAJVPZ010104468">
    <property type="protein sequence ID" value="CAG8823864.1"/>
    <property type="molecule type" value="Genomic_DNA"/>
</dbReference>
<evidence type="ECO:0000256" key="2">
    <source>
        <dbReference type="ARBA" id="ARBA00022840"/>
    </source>
</evidence>
<name>A0A9N9KFN3_9GLOM</name>